<dbReference type="Pfam" id="PF00023">
    <property type="entry name" value="Ank"/>
    <property type="match status" value="3"/>
</dbReference>
<dbReference type="Gene3D" id="2.60.40.2660">
    <property type="match status" value="1"/>
</dbReference>
<evidence type="ECO:0000256" key="1">
    <source>
        <dbReference type="ARBA" id="ARBA00004245"/>
    </source>
</evidence>
<dbReference type="FunFam" id="1.25.40.20:FF:000003">
    <property type="entry name" value="Ankyrin, isoform B"/>
    <property type="match status" value="1"/>
</dbReference>
<feature type="compositionally biased region" description="Basic and acidic residues" evidence="9">
    <location>
        <begin position="1412"/>
        <end position="1433"/>
    </location>
</feature>
<dbReference type="Pfam" id="PF00531">
    <property type="entry name" value="Death"/>
    <property type="match status" value="1"/>
</dbReference>
<gene>
    <name evidence="10" type="ORF">LSAA_6489</name>
</gene>
<sequence>MLVAGQNILRERRRGLIKRRNVDLLDTISNLIVIVVSPFLDQDAQGTTNASFLRAARGGNLEKVLEYLKQSTNINSCNANGLNALHLASKEGHVEIVSELLSRGSIVDAATRKGNTALHIASLAGQDAIVKMLVDHDATVNLQSQNASGANQSLATEDGFTPLAVALQQGHDQVVTLLLESDSRGKARLPALHIAAKKDDVKAAGLLLHNDHNPDVTSKKNANVNFVAKHNITPLHVAAKWGKNKYGESGHENVVELMIQKGAPISAKTKNGLAPLHMSSQGDHVDAARVLIHYKAPVDEVTVDYLTALHVAAHCGHVRVAKLLLDCKADPNSRALNGFTPLHIACKKNRIKLVELLLKYGASIESTTESGLTPLHVASFMGCMNIVIYLLQHQAGPDDATVRGETPLHLAARANQTDIIRILLRNGAKVDAQARELQTPLHIASRLGNIDIVVLLLQSGAQIDSKTKDLYTALHIAAKEGQEEVASVLLDHSASRTAPTKKGFTPLHLAAKYGNKNVCQLLLQKQAPVNCEGKNGVTPLHVASHYDHPNVAILLLDNNASPHAVAKNGYTPLHISSKKNQLEITQSLLEFGADTNAMSKAGFTPLHLASQEGHKETSNKLIANGANVNAAAKNGLTPLHLCAQEDSIEVAEMLTSLGADMEAQTKQGYSPLHVASHFGSTNMVKFLLEKKVDPNVQNGIGYTALHQASQQGHPQIVNMLLSHGASPNSVSNNGQTPLSIAQRLGYISVVETLKVVTEQEVTTTTTTITEEKYKVISPEAMQETFFSDSEDDGCEETMVGDHSYKYLTVDEMKSLGDDSMPIDVTHDEKQQGKVDNMEEKISSAIAAATLDTSNSEVKDTSSFEHLKSDNIALYTPVYVGFLVSFMVDARVEQCVAAVIQGKDKLIHPPPLMEGEAIASRILELGPTGAKFFGVLTNGENPGASTPLKQLRMLSKKFLQESFDGDDQLEDLNTNRITRILTTDFPQYFAIVSRIRQEVHAIGPEGGVVNSSVVPQSLSLFGNRVAVSPIVTVEPRRRKFHKPITLTMPVPTAVAKGMINSYTSDRTPTLRLLCSITGGTTRAQWEDVTGSTPLTFINDCVNFTTTVSARFWLIDCRNVSEVIKMATELYREAIHVPFMAKFLVYSKRQDPNESSLRVFCITDDKEDKTLESQEHFIEVAKSRDVEVLEGKLNYLEFGGNLVPVSKSGQQFSLKFNAFKENRLPFVVRVKDTESKSMGRVAFMRESKTLNNVQQTPICNLNLELPETEAGYGKFDTIHKADLRISDIGNMLGSDWVHLAHILDINEADINIIKSEYPENVGQQAMVMLRLWLNLNENRASGNELERGLHVCGREDIIKACMFNVEMVTDNNEKTIAQMALNQVQDNSNNKKSLKEEVASSIYEAEEHKYIAEEKDVVSESSYTDEKIKEDGNEIEKDEQEELEELEEEERNFESLPSNHEDHNY</sequence>
<dbReference type="Pfam" id="PF12796">
    <property type="entry name" value="Ank_2"/>
    <property type="match status" value="6"/>
</dbReference>
<dbReference type="Pfam" id="PF17809">
    <property type="entry name" value="UPA_2"/>
    <property type="match status" value="1"/>
</dbReference>
<dbReference type="PROSITE" id="PS50088">
    <property type="entry name" value="ANK_REPEAT"/>
    <property type="match status" value="18"/>
</dbReference>
<keyword evidence="6" id="KW-0040">ANK repeat</keyword>
<dbReference type="InterPro" id="IPR036770">
    <property type="entry name" value="Ankyrin_rpt-contain_sf"/>
</dbReference>
<dbReference type="SUPFAM" id="SSF47986">
    <property type="entry name" value="DEATH domain"/>
    <property type="match status" value="1"/>
</dbReference>
<dbReference type="EMBL" id="HG994581">
    <property type="protein sequence ID" value="CAF2865168.1"/>
    <property type="molecule type" value="Genomic_DNA"/>
</dbReference>
<keyword evidence="5" id="KW-0677">Repeat</keyword>
<evidence type="ECO:0000256" key="2">
    <source>
        <dbReference type="ARBA" id="ARBA00004370"/>
    </source>
</evidence>
<feature type="region of interest" description="Disordered" evidence="9">
    <location>
        <begin position="1412"/>
        <end position="1463"/>
    </location>
</feature>
<evidence type="ECO:0000256" key="9">
    <source>
        <dbReference type="SAM" id="MobiDB-lite"/>
    </source>
</evidence>
<keyword evidence="4" id="KW-0597">Phosphoprotein</keyword>
<evidence type="ECO:0000256" key="8">
    <source>
        <dbReference type="ARBA" id="ARBA00023212"/>
    </source>
</evidence>
<dbReference type="SUPFAM" id="SSF48403">
    <property type="entry name" value="Ankyrin repeat"/>
    <property type="match status" value="2"/>
</dbReference>
<comment type="subcellular location">
    <subcellularLocation>
        <location evidence="1">Cytoplasm</location>
        <location evidence="1">Cytoskeleton</location>
    </subcellularLocation>
    <subcellularLocation>
        <location evidence="2">Membrane</location>
    </subcellularLocation>
</comment>
<dbReference type="InterPro" id="IPR002110">
    <property type="entry name" value="Ankyrin_rpt"/>
</dbReference>
<evidence type="ECO:0000256" key="5">
    <source>
        <dbReference type="ARBA" id="ARBA00022737"/>
    </source>
</evidence>
<dbReference type="GO" id="GO:0005856">
    <property type="term" value="C:cytoskeleton"/>
    <property type="evidence" value="ECO:0007669"/>
    <property type="project" value="UniProtKB-SubCell"/>
</dbReference>
<dbReference type="Pfam" id="PF13637">
    <property type="entry name" value="Ank_4"/>
    <property type="match status" value="1"/>
</dbReference>
<dbReference type="InterPro" id="IPR000906">
    <property type="entry name" value="ZU5_dom"/>
</dbReference>
<protein>
    <submittedName>
        <fullName evidence="10">ANK</fullName>
    </submittedName>
</protein>
<evidence type="ECO:0000256" key="7">
    <source>
        <dbReference type="ARBA" id="ARBA00023136"/>
    </source>
</evidence>
<evidence type="ECO:0000313" key="10">
    <source>
        <dbReference type="EMBL" id="CAF2865168.1"/>
    </source>
</evidence>
<keyword evidence="7" id="KW-0472">Membrane</keyword>
<dbReference type="Gene3D" id="1.25.40.20">
    <property type="entry name" value="Ankyrin repeat-containing domain"/>
    <property type="match status" value="3"/>
</dbReference>
<evidence type="ECO:0000313" key="11">
    <source>
        <dbReference type="Proteomes" id="UP000675881"/>
    </source>
</evidence>
<dbReference type="SMART" id="SM00218">
    <property type="entry name" value="ZU5"/>
    <property type="match status" value="1"/>
</dbReference>
<dbReference type="Gene3D" id="1.10.533.10">
    <property type="entry name" value="Death Domain, Fas"/>
    <property type="match status" value="1"/>
</dbReference>
<organism evidence="10 11">
    <name type="scientific">Lepeophtheirus salmonis</name>
    <name type="common">Salmon louse</name>
    <name type="synonym">Caligus salmonis</name>
    <dbReference type="NCBI Taxonomy" id="72036"/>
    <lineage>
        <taxon>Eukaryota</taxon>
        <taxon>Metazoa</taxon>
        <taxon>Ecdysozoa</taxon>
        <taxon>Arthropoda</taxon>
        <taxon>Crustacea</taxon>
        <taxon>Multicrustacea</taxon>
        <taxon>Hexanauplia</taxon>
        <taxon>Copepoda</taxon>
        <taxon>Siphonostomatoida</taxon>
        <taxon>Caligidae</taxon>
        <taxon>Lepeophtheirus</taxon>
    </lineage>
</organism>
<evidence type="ECO:0000256" key="3">
    <source>
        <dbReference type="ARBA" id="ARBA00022490"/>
    </source>
</evidence>
<dbReference type="GO" id="GO:0007165">
    <property type="term" value="P:signal transduction"/>
    <property type="evidence" value="ECO:0007669"/>
    <property type="project" value="InterPro"/>
</dbReference>
<dbReference type="PANTHER" id="PTHR24123:SF141">
    <property type="entry name" value="ANKYRIN 2, ISOFORM U"/>
    <property type="match status" value="1"/>
</dbReference>
<dbReference type="FunFam" id="1.25.40.20:FF:000001">
    <property type="entry name" value="Ankyrin-2 isoform 2"/>
    <property type="match status" value="1"/>
</dbReference>
<dbReference type="InterPro" id="IPR051165">
    <property type="entry name" value="Multifunctional_ANK_Repeat"/>
</dbReference>
<reference evidence="10" key="1">
    <citation type="submission" date="2021-02" db="EMBL/GenBank/DDBJ databases">
        <authorList>
            <person name="Bekaert M."/>
        </authorList>
    </citation>
    <scope>NUCLEOTIDE SEQUENCE</scope>
    <source>
        <strain evidence="10">IoA-00</strain>
    </source>
</reference>
<proteinExistence type="predicted"/>
<name>A0A7R8H4S8_LEPSM</name>
<dbReference type="PANTHER" id="PTHR24123">
    <property type="entry name" value="ANKYRIN REPEAT-CONTAINING"/>
    <property type="match status" value="1"/>
</dbReference>
<dbReference type="InterPro" id="IPR040745">
    <property type="entry name" value="Ankyrin_UPA"/>
</dbReference>
<dbReference type="SMART" id="SM00248">
    <property type="entry name" value="ANK"/>
    <property type="match status" value="19"/>
</dbReference>
<dbReference type="InterPro" id="IPR000488">
    <property type="entry name" value="Death_dom"/>
</dbReference>
<dbReference type="PROSITE" id="PS50297">
    <property type="entry name" value="ANK_REP_REGION"/>
    <property type="match status" value="17"/>
</dbReference>
<keyword evidence="8" id="KW-0206">Cytoskeleton</keyword>
<dbReference type="SMART" id="SM00005">
    <property type="entry name" value="DEATH"/>
    <property type="match status" value="1"/>
</dbReference>
<keyword evidence="3" id="KW-0963">Cytoplasm</keyword>
<evidence type="ECO:0000256" key="6">
    <source>
        <dbReference type="ARBA" id="ARBA00023043"/>
    </source>
</evidence>
<dbReference type="Proteomes" id="UP000675881">
    <property type="component" value="Chromosome 2"/>
</dbReference>
<dbReference type="Gene3D" id="2.60.220.30">
    <property type="match status" value="3"/>
</dbReference>
<accession>A0A7R8H4S8</accession>
<dbReference type="PRINTS" id="PR01415">
    <property type="entry name" value="ANKYRIN"/>
</dbReference>
<dbReference type="OrthoDB" id="20872at2759"/>
<keyword evidence="11" id="KW-1185">Reference proteome</keyword>
<dbReference type="InterPro" id="IPR011029">
    <property type="entry name" value="DEATH-like_dom_sf"/>
</dbReference>
<dbReference type="PROSITE" id="PS50017">
    <property type="entry name" value="DEATH_DOMAIN"/>
    <property type="match status" value="1"/>
</dbReference>
<feature type="compositionally biased region" description="Acidic residues" evidence="9">
    <location>
        <begin position="1434"/>
        <end position="1449"/>
    </location>
</feature>
<evidence type="ECO:0000256" key="4">
    <source>
        <dbReference type="ARBA" id="ARBA00022553"/>
    </source>
</evidence>
<dbReference type="CDD" id="cd08317">
    <property type="entry name" value="Death_ank"/>
    <property type="match status" value="1"/>
</dbReference>
<dbReference type="GO" id="GO:0016020">
    <property type="term" value="C:membrane"/>
    <property type="evidence" value="ECO:0007669"/>
    <property type="project" value="UniProtKB-SubCell"/>
</dbReference>